<organism evidence="3 4">
    <name type="scientific">Planoprotostelium fungivorum</name>
    <dbReference type="NCBI Taxonomy" id="1890364"/>
    <lineage>
        <taxon>Eukaryota</taxon>
        <taxon>Amoebozoa</taxon>
        <taxon>Evosea</taxon>
        <taxon>Variosea</taxon>
        <taxon>Cavosteliida</taxon>
        <taxon>Cavosteliaceae</taxon>
        <taxon>Planoprotostelium</taxon>
    </lineage>
</organism>
<dbReference type="Pfam" id="PF00085">
    <property type="entry name" value="Thioredoxin"/>
    <property type="match status" value="1"/>
</dbReference>
<dbReference type="PANTHER" id="PTHR45815">
    <property type="entry name" value="PROTEIN DISULFIDE-ISOMERASE A6"/>
    <property type="match status" value="1"/>
</dbReference>
<feature type="signal peptide" evidence="1">
    <location>
        <begin position="1"/>
        <end position="18"/>
    </location>
</feature>
<protein>
    <recommendedName>
        <fullName evidence="2">Thioredoxin domain-containing protein</fullName>
    </recommendedName>
</protein>
<evidence type="ECO:0000259" key="2">
    <source>
        <dbReference type="PROSITE" id="PS51352"/>
    </source>
</evidence>
<dbReference type="EMBL" id="MDYQ01000173">
    <property type="protein sequence ID" value="PRP79724.1"/>
    <property type="molecule type" value="Genomic_DNA"/>
</dbReference>
<dbReference type="AlphaFoldDB" id="A0A2P6N6Z5"/>
<dbReference type="InParanoid" id="A0A2P6N6Z5"/>
<dbReference type="InterPro" id="IPR013766">
    <property type="entry name" value="Thioredoxin_domain"/>
</dbReference>
<keyword evidence="1" id="KW-0732">Signal</keyword>
<proteinExistence type="predicted"/>
<comment type="caution">
    <text evidence="3">The sequence shown here is derived from an EMBL/GenBank/DDBJ whole genome shotgun (WGS) entry which is preliminary data.</text>
</comment>
<dbReference type="InterPro" id="IPR036249">
    <property type="entry name" value="Thioredoxin-like_sf"/>
</dbReference>
<accession>A0A2P6N6Z5</accession>
<sequence>MKSHCMLLLFPLFAFVIASPVVTLTEENFDDLTSDGNWFIDLYAPWCGHCKRLDPIWERLAHELEGEVHLGKIDATEHSALGQRFNLRGYPTLRFLTGGDMIEYKGGRTFEELREFAMRGYRQAERTSKPLKPTVVQLFLWLRNRLSDEWEGLKYLVKNGISWQLLKEQFEIIHRTMKFEFYAAHPLWTVLVQALSLKWHDKTNSSFSSSHHKCHITFCCQEEKRRLIVNERLSNCSHSAFELKIRLDDLTEYFNSPISKSRFSSYIASWILCDPYEEYG</sequence>
<feature type="domain" description="Thioredoxin" evidence="2">
    <location>
        <begin position="6"/>
        <end position="123"/>
    </location>
</feature>
<evidence type="ECO:0000313" key="3">
    <source>
        <dbReference type="EMBL" id="PRP79724.1"/>
    </source>
</evidence>
<keyword evidence="4" id="KW-1185">Reference proteome</keyword>
<gene>
    <name evidence="3" type="ORF">PROFUN_12658</name>
</gene>
<dbReference type="Proteomes" id="UP000241769">
    <property type="component" value="Unassembled WGS sequence"/>
</dbReference>
<reference evidence="3 4" key="1">
    <citation type="journal article" date="2018" name="Genome Biol. Evol.">
        <title>Multiple Roots of Fruiting Body Formation in Amoebozoa.</title>
        <authorList>
            <person name="Hillmann F."/>
            <person name="Forbes G."/>
            <person name="Novohradska S."/>
            <person name="Ferling I."/>
            <person name="Riege K."/>
            <person name="Groth M."/>
            <person name="Westermann M."/>
            <person name="Marz M."/>
            <person name="Spaller T."/>
            <person name="Winckler T."/>
            <person name="Schaap P."/>
            <person name="Glockner G."/>
        </authorList>
    </citation>
    <scope>NUCLEOTIDE SEQUENCE [LARGE SCALE GENOMIC DNA]</scope>
    <source>
        <strain evidence="3 4">Jena</strain>
    </source>
</reference>
<dbReference type="STRING" id="1890364.A0A2P6N6Z5"/>
<dbReference type="SUPFAM" id="SSF52833">
    <property type="entry name" value="Thioredoxin-like"/>
    <property type="match status" value="1"/>
</dbReference>
<dbReference type="PROSITE" id="PS51352">
    <property type="entry name" value="THIOREDOXIN_2"/>
    <property type="match status" value="1"/>
</dbReference>
<dbReference type="GO" id="GO:0005788">
    <property type="term" value="C:endoplasmic reticulum lumen"/>
    <property type="evidence" value="ECO:0007669"/>
    <property type="project" value="TreeGrafter"/>
</dbReference>
<dbReference type="GO" id="GO:0034976">
    <property type="term" value="P:response to endoplasmic reticulum stress"/>
    <property type="evidence" value="ECO:0007669"/>
    <property type="project" value="TreeGrafter"/>
</dbReference>
<feature type="chain" id="PRO_5015129206" description="Thioredoxin domain-containing protein" evidence="1">
    <location>
        <begin position="19"/>
        <end position="280"/>
    </location>
</feature>
<dbReference type="GO" id="GO:0015035">
    <property type="term" value="F:protein-disulfide reductase activity"/>
    <property type="evidence" value="ECO:0007669"/>
    <property type="project" value="TreeGrafter"/>
</dbReference>
<dbReference type="PANTHER" id="PTHR45815:SF3">
    <property type="entry name" value="PROTEIN DISULFIDE-ISOMERASE A6"/>
    <property type="match status" value="1"/>
</dbReference>
<dbReference type="OrthoDB" id="10264505at2759"/>
<name>A0A2P6N6Z5_9EUKA</name>
<evidence type="ECO:0000313" key="4">
    <source>
        <dbReference type="Proteomes" id="UP000241769"/>
    </source>
</evidence>
<dbReference type="InterPro" id="IPR017937">
    <property type="entry name" value="Thioredoxin_CS"/>
</dbReference>
<dbReference type="PROSITE" id="PS00194">
    <property type="entry name" value="THIOREDOXIN_1"/>
    <property type="match status" value="1"/>
</dbReference>
<evidence type="ECO:0000256" key="1">
    <source>
        <dbReference type="SAM" id="SignalP"/>
    </source>
</evidence>
<dbReference type="Gene3D" id="3.40.30.10">
    <property type="entry name" value="Glutaredoxin"/>
    <property type="match status" value="1"/>
</dbReference>